<proteinExistence type="predicted"/>
<reference evidence="1 2" key="1">
    <citation type="submission" date="2018-11" db="EMBL/GenBank/DDBJ databases">
        <authorList>
            <person name="Ye M.-Q."/>
            <person name="Du Z.-J."/>
        </authorList>
    </citation>
    <scope>NUCLEOTIDE SEQUENCE [LARGE SCALE GENOMIC DNA]</scope>
    <source>
        <strain evidence="1 2">U0105</strain>
    </source>
</reference>
<name>A0A3N5Y1M4_9ALTE</name>
<dbReference type="EMBL" id="RPOK01000002">
    <property type="protein sequence ID" value="RPJ67090.1"/>
    <property type="molecule type" value="Genomic_DNA"/>
</dbReference>
<keyword evidence="2" id="KW-1185">Reference proteome</keyword>
<protein>
    <submittedName>
        <fullName evidence="1">Uncharacterized protein</fullName>
    </submittedName>
</protein>
<comment type="caution">
    <text evidence="1">The sequence shown here is derived from an EMBL/GenBank/DDBJ whole genome shotgun (WGS) entry which is preliminary data.</text>
</comment>
<gene>
    <name evidence="1" type="ORF">DRW07_05990</name>
</gene>
<dbReference type="RefSeq" id="WP_124026995.1">
    <property type="nucleotide sequence ID" value="NZ_JBHRSN010000015.1"/>
</dbReference>
<sequence>MSFKINRAAKPYFSYVGKEKSPVFILDNFLENLVPSLLQNIEQVEFETSPTYYPGIRAKLPEQYVLAVATAMLPVITKIYQIPQDYQVAFFDSYYSLVTLEPQELSVEQQFPHFDGTDQYRLALLHYLNPNGHGGTAFYRHDATHIERVDESNVNRYLSSISEFVNGHSAFSQGYVDGSHSEFTKIGEIPYAQNRLAIYPGNLLHSGVIHPKTDIDANPATGRLTANIFLNFTPPE</sequence>
<evidence type="ECO:0000313" key="1">
    <source>
        <dbReference type="EMBL" id="RPJ67090.1"/>
    </source>
</evidence>
<evidence type="ECO:0000313" key="2">
    <source>
        <dbReference type="Proteomes" id="UP000275281"/>
    </source>
</evidence>
<dbReference type="Pfam" id="PF20043">
    <property type="entry name" value="DUF6445"/>
    <property type="match status" value="1"/>
</dbReference>
<dbReference type="InterPro" id="IPR045617">
    <property type="entry name" value="DUF6445"/>
</dbReference>
<organism evidence="1 2">
    <name type="scientific">Alteromonas sediminis</name>
    <dbReference type="NCBI Taxonomy" id="2259342"/>
    <lineage>
        <taxon>Bacteria</taxon>
        <taxon>Pseudomonadati</taxon>
        <taxon>Pseudomonadota</taxon>
        <taxon>Gammaproteobacteria</taxon>
        <taxon>Alteromonadales</taxon>
        <taxon>Alteromonadaceae</taxon>
        <taxon>Alteromonas/Salinimonas group</taxon>
        <taxon>Alteromonas</taxon>
    </lineage>
</organism>
<dbReference type="OrthoDB" id="4048724at2"/>
<dbReference type="AlphaFoldDB" id="A0A3N5Y1M4"/>
<dbReference type="Proteomes" id="UP000275281">
    <property type="component" value="Unassembled WGS sequence"/>
</dbReference>
<accession>A0A3N5Y1M4</accession>